<gene>
    <name evidence="1" type="ORF">IW245_003949</name>
</gene>
<evidence type="ECO:0000313" key="1">
    <source>
        <dbReference type="EMBL" id="MBG6137755.1"/>
    </source>
</evidence>
<dbReference type="EMBL" id="JADOUF010000001">
    <property type="protein sequence ID" value="MBG6137755.1"/>
    <property type="molecule type" value="Genomic_DNA"/>
</dbReference>
<keyword evidence="2" id="KW-1185">Reference proteome</keyword>
<organism evidence="1 2">
    <name type="scientific">Longispora fulva</name>
    <dbReference type="NCBI Taxonomy" id="619741"/>
    <lineage>
        <taxon>Bacteria</taxon>
        <taxon>Bacillati</taxon>
        <taxon>Actinomycetota</taxon>
        <taxon>Actinomycetes</taxon>
        <taxon>Micromonosporales</taxon>
        <taxon>Micromonosporaceae</taxon>
        <taxon>Longispora</taxon>
    </lineage>
</organism>
<reference evidence="1" key="1">
    <citation type="submission" date="2020-11" db="EMBL/GenBank/DDBJ databases">
        <title>Sequencing the genomes of 1000 actinobacteria strains.</title>
        <authorList>
            <person name="Klenk H.-P."/>
        </authorList>
    </citation>
    <scope>NUCLEOTIDE SEQUENCE</scope>
    <source>
        <strain evidence="1">DSM 45356</strain>
    </source>
</reference>
<dbReference type="Proteomes" id="UP000622552">
    <property type="component" value="Unassembled WGS sequence"/>
</dbReference>
<dbReference type="RefSeq" id="WP_197004580.1">
    <property type="nucleotide sequence ID" value="NZ_BONS01000024.1"/>
</dbReference>
<proteinExistence type="predicted"/>
<name>A0A8J7GHS4_9ACTN</name>
<accession>A0A8J7GHS4</accession>
<evidence type="ECO:0000313" key="2">
    <source>
        <dbReference type="Proteomes" id="UP000622552"/>
    </source>
</evidence>
<sequence>MPATVTLALALILGGVLRRRRRARKALLASVRTVLASTRPSACSALRAGARDVVDAVVRIDRAASGVRRSIVRLTGQSGDAVAARAMVANDMRRLLDVEEPRTALLAHTRDRADVVTAATVLAAATPPEHGLGGTSLRSPPMLAEAGCHPMSTLAAEMYRDARRRLRALHRLLIAARSLPTSGSTGLPPADLRALAEALRVAACQVSDAGLRIVNGRPLAAVRLLVEVDLLVTDDIALGHYRALADLGSAHRVAVVDWALAAVTALHRRQLDRPRQP</sequence>
<dbReference type="AlphaFoldDB" id="A0A8J7GHS4"/>
<comment type="caution">
    <text evidence="1">The sequence shown here is derived from an EMBL/GenBank/DDBJ whole genome shotgun (WGS) entry which is preliminary data.</text>
</comment>
<protein>
    <submittedName>
        <fullName evidence="1">Uncharacterized protein</fullName>
    </submittedName>
</protein>